<evidence type="ECO:0000256" key="2">
    <source>
        <dbReference type="ARBA" id="ARBA00023012"/>
    </source>
</evidence>
<evidence type="ECO:0000313" key="9">
    <source>
        <dbReference type="Proteomes" id="UP001156660"/>
    </source>
</evidence>
<reference evidence="9" key="3">
    <citation type="journal article" date="2019" name="Int. J. Syst. Evol. Microbiol.">
        <title>The Global Catalogue of Microorganisms (GCM) 10K type strain sequencing project: providing services to taxonomists for standard genome sequencing and annotation.</title>
        <authorList>
            <consortium name="The Broad Institute Genomics Platform"/>
            <consortium name="The Broad Institute Genome Sequencing Center for Infectious Disease"/>
            <person name="Wu L."/>
            <person name="Ma J."/>
        </authorList>
    </citation>
    <scope>NUCLEOTIDE SEQUENCE [LARGE SCALE GENOMIC DNA]</scope>
    <source>
        <strain evidence="9">NBRC 105001</strain>
    </source>
</reference>
<dbReference type="Proteomes" id="UP001156660">
    <property type="component" value="Unassembled WGS sequence"/>
</dbReference>
<sequence length="382" mass="43933">MKSNIIIVDDIEFSRKVISYIIKKRFNDEVNIIEAENSYDVEKIIKSNIKINGIITDIIMPDGSGFDLINVLSMNNYNIPIVIVSSVKMNILEKIMNLAEVSGVNIINSYRKPISSEDIIKSIENFSLQELEEKKECFTGCNKNSLVELYYQPQVNIQDRVTIGAEVFIQWKNKEDSSVSQNVFMPKIDDMKKLLNFMRLSVSMLFDEVCEYFDNMNDEFKLNLRVPLKIICDDEFIGYLLNRKLRIPSNKIVFVIDCHDKIDDRTKLVENTKMLKDIGIGVSINFCEQCNKTYISDAYKELPLARVTMDHNIPTSSRLHICNALSISDNGMVIYDVNNDGVKDKLIEQGLKFLQGDYLSPLMTSADINKWIENYESETSRV</sequence>
<evidence type="ECO:0000313" key="6">
    <source>
        <dbReference type="EMBL" id="GLR73398.1"/>
    </source>
</evidence>
<accession>A0A2S7X9F0</accession>
<dbReference type="PROSITE" id="PS50883">
    <property type="entry name" value="EAL"/>
    <property type="match status" value="1"/>
</dbReference>
<comment type="caution">
    <text evidence="7">The sequence shown here is derived from an EMBL/GenBank/DDBJ whole genome shotgun (WGS) entry which is preliminary data.</text>
</comment>
<dbReference type="PANTHER" id="PTHR44591">
    <property type="entry name" value="STRESS RESPONSE REGULATOR PROTEIN 1"/>
    <property type="match status" value="1"/>
</dbReference>
<keyword evidence="1 3" id="KW-0597">Phosphoprotein</keyword>
<evidence type="ECO:0000259" key="5">
    <source>
        <dbReference type="PROSITE" id="PS50883"/>
    </source>
</evidence>
<dbReference type="InterPro" id="IPR001633">
    <property type="entry name" value="EAL_dom"/>
</dbReference>
<name>A0A2S7X9F0_9GAMM</name>
<dbReference type="EMBL" id="BSOU01000001">
    <property type="protein sequence ID" value="GLR73398.1"/>
    <property type="molecule type" value="Genomic_DNA"/>
</dbReference>
<dbReference type="AlphaFoldDB" id="A0A2S7X9F0"/>
<dbReference type="SUPFAM" id="SSF52172">
    <property type="entry name" value="CheY-like"/>
    <property type="match status" value="1"/>
</dbReference>
<reference evidence="7 8" key="2">
    <citation type="submission" date="2016-12" db="EMBL/GenBank/DDBJ databases">
        <title>Diversity of luminous bacteria.</title>
        <authorList>
            <person name="Yoshizawa S."/>
            <person name="Kogure K."/>
        </authorList>
    </citation>
    <scope>NUCLEOTIDE SEQUENCE [LARGE SCALE GENOMIC DNA]</scope>
    <source>
        <strain evidence="7 8">NBRC 105001</strain>
    </source>
</reference>
<dbReference type="InterPro" id="IPR035919">
    <property type="entry name" value="EAL_sf"/>
</dbReference>
<dbReference type="Gene3D" id="3.20.20.450">
    <property type="entry name" value="EAL domain"/>
    <property type="match status" value="1"/>
</dbReference>
<evidence type="ECO:0000259" key="4">
    <source>
        <dbReference type="PROSITE" id="PS50110"/>
    </source>
</evidence>
<dbReference type="PANTHER" id="PTHR44591:SF14">
    <property type="entry name" value="PROTEIN PILG"/>
    <property type="match status" value="1"/>
</dbReference>
<dbReference type="PROSITE" id="PS50110">
    <property type="entry name" value="RESPONSE_REGULATORY"/>
    <property type="match status" value="1"/>
</dbReference>
<dbReference type="InterPro" id="IPR050595">
    <property type="entry name" value="Bact_response_regulator"/>
</dbReference>
<dbReference type="Proteomes" id="UP000239273">
    <property type="component" value="Unassembled WGS sequence"/>
</dbReference>
<dbReference type="GO" id="GO:0000160">
    <property type="term" value="P:phosphorelay signal transduction system"/>
    <property type="evidence" value="ECO:0007669"/>
    <property type="project" value="UniProtKB-KW"/>
</dbReference>
<feature type="modified residue" description="4-aspartylphosphate" evidence="3">
    <location>
        <position position="57"/>
    </location>
</feature>
<dbReference type="Pfam" id="PF00563">
    <property type="entry name" value="EAL"/>
    <property type="match status" value="1"/>
</dbReference>
<feature type="domain" description="EAL" evidence="5">
    <location>
        <begin position="130"/>
        <end position="376"/>
    </location>
</feature>
<evidence type="ECO:0000256" key="1">
    <source>
        <dbReference type="ARBA" id="ARBA00022553"/>
    </source>
</evidence>
<dbReference type="SMART" id="SM00448">
    <property type="entry name" value="REC"/>
    <property type="match status" value="1"/>
</dbReference>
<evidence type="ECO:0000313" key="8">
    <source>
        <dbReference type="Proteomes" id="UP000239273"/>
    </source>
</evidence>
<keyword evidence="2" id="KW-0902">Two-component regulatory system</keyword>
<dbReference type="CDD" id="cd00156">
    <property type="entry name" value="REC"/>
    <property type="match status" value="1"/>
</dbReference>
<reference evidence="6" key="1">
    <citation type="journal article" date="2014" name="Int. J. Syst. Evol. Microbiol.">
        <title>Complete genome of a new Firmicutes species belonging to the dominant human colonic microbiota ('Ruminococcus bicirculans') reveals two chromosomes and a selective capacity to utilize plant glucans.</title>
        <authorList>
            <consortium name="NISC Comparative Sequencing Program"/>
            <person name="Wegmann U."/>
            <person name="Louis P."/>
            <person name="Goesmann A."/>
            <person name="Henrissat B."/>
            <person name="Duncan S.H."/>
            <person name="Flint H.J."/>
        </authorList>
    </citation>
    <scope>NUCLEOTIDE SEQUENCE</scope>
    <source>
        <strain evidence="6">NBRC 105001</strain>
    </source>
</reference>
<proteinExistence type="predicted"/>
<dbReference type="Gene3D" id="3.40.50.2300">
    <property type="match status" value="1"/>
</dbReference>
<feature type="domain" description="Response regulatory" evidence="4">
    <location>
        <begin position="4"/>
        <end position="127"/>
    </location>
</feature>
<dbReference type="InterPro" id="IPR011006">
    <property type="entry name" value="CheY-like_superfamily"/>
</dbReference>
<protein>
    <submittedName>
        <fullName evidence="7">Response regulator</fullName>
    </submittedName>
</protein>
<evidence type="ECO:0000256" key="3">
    <source>
        <dbReference type="PROSITE-ProRule" id="PRU00169"/>
    </source>
</evidence>
<dbReference type="RefSeq" id="WP_061004214.1">
    <property type="nucleotide sequence ID" value="NZ_BSOU01000001.1"/>
</dbReference>
<dbReference type="EMBL" id="MSCP01000002">
    <property type="protein sequence ID" value="PQJ87766.1"/>
    <property type="molecule type" value="Genomic_DNA"/>
</dbReference>
<gene>
    <name evidence="7" type="ORF">BTO23_16905</name>
    <name evidence="6" type="ORF">GCM10007855_02710</name>
</gene>
<dbReference type="SUPFAM" id="SSF141868">
    <property type="entry name" value="EAL domain-like"/>
    <property type="match status" value="1"/>
</dbReference>
<dbReference type="InterPro" id="IPR001789">
    <property type="entry name" value="Sig_transdc_resp-reg_receiver"/>
</dbReference>
<dbReference type="Pfam" id="PF00072">
    <property type="entry name" value="Response_reg"/>
    <property type="match status" value="1"/>
</dbReference>
<evidence type="ECO:0000313" key="7">
    <source>
        <dbReference type="EMBL" id="PQJ87766.1"/>
    </source>
</evidence>
<reference evidence="6" key="4">
    <citation type="submission" date="2023-01" db="EMBL/GenBank/DDBJ databases">
        <title>Draft genome sequence of Aliivibrio sifiae strain NBRC 105001.</title>
        <authorList>
            <person name="Sun Q."/>
            <person name="Mori K."/>
        </authorList>
    </citation>
    <scope>NUCLEOTIDE SEQUENCE</scope>
    <source>
        <strain evidence="6">NBRC 105001</strain>
    </source>
</reference>
<dbReference type="SMART" id="SM00052">
    <property type="entry name" value="EAL"/>
    <property type="match status" value="1"/>
</dbReference>
<dbReference type="OrthoDB" id="5899850at2"/>
<keyword evidence="9" id="KW-1185">Reference proteome</keyword>
<organism evidence="7 8">
    <name type="scientific">Aliivibrio sifiae</name>
    <dbReference type="NCBI Taxonomy" id="566293"/>
    <lineage>
        <taxon>Bacteria</taxon>
        <taxon>Pseudomonadati</taxon>
        <taxon>Pseudomonadota</taxon>
        <taxon>Gammaproteobacteria</taxon>
        <taxon>Vibrionales</taxon>
        <taxon>Vibrionaceae</taxon>
        <taxon>Aliivibrio</taxon>
    </lineage>
</organism>